<evidence type="ECO:0000313" key="1">
    <source>
        <dbReference type="EMBL" id="QHT90694.1"/>
    </source>
</evidence>
<organism evidence="1">
    <name type="scientific">viral metagenome</name>
    <dbReference type="NCBI Taxonomy" id="1070528"/>
    <lineage>
        <taxon>unclassified sequences</taxon>
        <taxon>metagenomes</taxon>
        <taxon>organismal metagenomes</taxon>
    </lineage>
</organism>
<dbReference type="AlphaFoldDB" id="A0A6C0ICD5"/>
<name>A0A6C0ICD5_9ZZZZ</name>
<protein>
    <submittedName>
        <fullName evidence="1">Uncharacterized protein</fullName>
    </submittedName>
</protein>
<reference evidence="1" key="1">
    <citation type="journal article" date="2020" name="Nature">
        <title>Giant virus diversity and host interactions through global metagenomics.</title>
        <authorList>
            <person name="Schulz F."/>
            <person name="Roux S."/>
            <person name="Paez-Espino D."/>
            <person name="Jungbluth S."/>
            <person name="Walsh D.A."/>
            <person name="Denef V.J."/>
            <person name="McMahon K.D."/>
            <person name="Konstantinidis K.T."/>
            <person name="Eloe-Fadrosh E.A."/>
            <person name="Kyrpides N.C."/>
            <person name="Woyke T."/>
        </authorList>
    </citation>
    <scope>NUCLEOTIDE SEQUENCE</scope>
    <source>
        <strain evidence="1">GVMAG-M-3300023184-71</strain>
    </source>
</reference>
<proteinExistence type="predicted"/>
<dbReference type="EMBL" id="MN740156">
    <property type="protein sequence ID" value="QHT90694.1"/>
    <property type="molecule type" value="Genomic_DNA"/>
</dbReference>
<accession>A0A6C0ICD5</accession>
<sequence length="264" mass="30835">MDSIPVSTKTIIATSNLQLDIVQIFEHLPVDDRILLLYYQNQTRGDDSLLKKKNKKCFRNAVNVILQVEANKNVNFKLSKNGKFQLTGCKNEDHAIQAVAYFIQQLWVHCRQHVVIPVQEIRVYFQTVMTNIDFSLGFCVDRQKLDHLLNQRTPFHSLLETSFGYTGVNIKFPLELPWWKLPVPVMRMLPETSTSWKLTHETLESMATLTPDQKNKKKYNTFLVFHSGNVIMSGMTKTTMQVHYDQFHALTREWRDEMEEKLIS</sequence>